<feature type="transmembrane region" description="Helical" evidence="1">
    <location>
        <begin position="7"/>
        <end position="30"/>
    </location>
</feature>
<dbReference type="Proteomes" id="UP000002051">
    <property type="component" value="Chromosome 6"/>
</dbReference>
<gene>
    <name evidence="2" type="ordered locus">MTR_6g034160</name>
    <name evidence="3" type="ORF">MtrunA17_Chr6g0463071</name>
</gene>
<evidence type="ECO:0000313" key="2">
    <source>
        <dbReference type="EMBL" id="KEH25765.1"/>
    </source>
</evidence>
<protein>
    <submittedName>
        <fullName evidence="2">Transmembrane protein, putative</fullName>
    </submittedName>
</protein>
<reference evidence="4" key="3">
    <citation type="submission" date="2015-04" db="UniProtKB">
        <authorList>
            <consortium name="EnsemblPlants"/>
        </authorList>
    </citation>
    <scope>IDENTIFICATION</scope>
    <source>
        <strain evidence="4">cv. Jemalong A17</strain>
    </source>
</reference>
<reference evidence="3" key="5">
    <citation type="journal article" date="2018" name="Nat. Plants">
        <title>Whole-genome landscape of Medicago truncatula symbiotic genes.</title>
        <authorList>
            <person name="Pecrix Y."/>
            <person name="Gamas P."/>
            <person name="Carrere S."/>
        </authorList>
    </citation>
    <scope>NUCLEOTIDE SEQUENCE</scope>
    <source>
        <tissue evidence="3">Leaves</tissue>
    </source>
</reference>
<dbReference type="HOGENOM" id="CLU_199308_0_0_1"/>
<evidence type="ECO:0000313" key="3">
    <source>
        <dbReference type="EMBL" id="RHN50946.1"/>
    </source>
</evidence>
<evidence type="ECO:0000313" key="6">
    <source>
        <dbReference type="Proteomes" id="UP000265566"/>
    </source>
</evidence>
<feature type="transmembrane region" description="Helical" evidence="1">
    <location>
        <begin position="36"/>
        <end position="65"/>
    </location>
</feature>
<dbReference type="EnsemblPlants" id="KEH25765">
    <property type="protein sequence ID" value="KEH25765"/>
    <property type="gene ID" value="MTR_6g034160"/>
</dbReference>
<keyword evidence="5" id="KW-1185">Reference proteome</keyword>
<proteinExistence type="predicted"/>
<reference evidence="2 5" key="1">
    <citation type="journal article" date="2011" name="Nature">
        <title>The Medicago genome provides insight into the evolution of rhizobial symbioses.</title>
        <authorList>
            <person name="Young N.D."/>
            <person name="Debelle F."/>
            <person name="Oldroyd G.E."/>
            <person name="Geurts R."/>
            <person name="Cannon S.B."/>
            <person name="Udvardi M.K."/>
            <person name="Benedito V.A."/>
            <person name="Mayer K.F."/>
            <person name="Gouzy J."/>
            <person name="Schoof H."/>
            <person name="Van de Peer Y."/>
            <person name="Proost S."/>
            <person name="Cook D.R."/>
            <person name="Meyers B.C."/>
            <person name="Spannagl M."/>
            <person name="Cheung F."/>
            <person name="De Mita S."/>
            <person name="Krishnakumar V."/>
            <person name="Gundlach H."/>
            <person name="Zhou S."/>
            <person name="Mudge J."/>
            <person name="Bharti A.K."/>
            <person name="Murray J.D."/>
            <person name="Naoumkina M.A."/>
            <person name="Rosen B."/>
            <person name="Silverstein K.A."/>
            <person name="Tang H."/>
            <person name="Rombauts S."/>
            <person name="Zhao P.X."/>
            <person name="Zhou P."/>
            <person name="Barbe V."/>
            <person name="Bardou P."/>
            <person name="Bechner M."/>
            <person name="Bellec A."/>
            <person name="Berger A."/>
            <person name="Berges H."/>
            <person name="Bidwell S."/>
            <person name="Bisseling T."/>
            <person name="Choisne N."/>
            <person name="Couloux A."/>
            <person name="Denny R."/>
            <person name="Deshpande S."/>
            <person name="Dai X."/>
            <person name="Doyle J.J."/>
            <person name="Dudez A.M."/>
            <person name="Farmer A.D."/>
            <person name="Fouteau S."/>
            <person name="Franken C."/>
            <person name="Gibelin C."/>
            <person name="Gish J."/>
            <person name="Goldstein S."/>
            <person name="Gonzalez A.J."/>
            <person name="Green P.J."/>
            <person name="Hallab A."/>
            <person name="Hartog M."/>
            <person name="Hua A."/>
            <person name="Humphray S.J."/>
            <person name="Jeong D.H."/>
            <person name="Jing Y."/>
            <person name="Jocker A."/>
            <person name="Kenton S.M."/>
            <person name="Kim D.J."/>
            <person name="Klee K."/>
            <person name="Lai H."/>
            <person name="Lang C."/>
            <person name="Lin S."/>
            <person name="Macmil S.L."/>
            <person name="Magdelenat G."/>
            <person name="Matthews L."/>
            <person name="McCorrison J."/>
            <person name="Monaghan E.L."/>
            <person name="Mun J.H."/>
            <person name="Najar F.Z."/>
            <person name="Nicholson C."/>
            <person name="Noirot C."/>
            <person name="O'Bleness M."/>
            <person name="Paule C.R."/>
            <person name="Poulain J."/>
            <person name="Prion F."/>
            <person name="Qin B."/>
            <person name="Qu C."/>
            <person name="Retzel E.F."/>
            <person name="Riddle C."/>
            <person name="Sallet E."/>
            <person name="Samain S."/>
            <person name="Samson N."/>
            <person name="Sanders I."/>
            <person name="Saurat O."/>
            <person name="Scarpelli C."/>
            <person name="Schiex T."/>
            <person name="Segurens B."/>
            <person name="Severin A.J."/>
            <person name="Sherrier D.J."/>
            <person name="Shi R."/>
            <person name="Sims S."/>
            <person name="Singer S.R."/>
            <person name="Sinharoy S."/>
            <person name="Sterck L."/>
            <person name="Viollet A."/>
            <person name="Wang B.B."/>
            <person name="Wang K."/>
            <person name="Wang M."/>
            <person name="Wang X."/>
            <person name="Warfsmann J."/>
            <person name="Weissenbach J."/>
            <person name="White D.D."/>
            <person name="White J.D."/>
            <person name="Wiley G.B."/>
            <person name="Wincker P."/>
            <person name="Xing Y."/>
            <person name="Yang L."/>
            <person name="Yao Z."/>
            <person name="Ying F."/>
            <person name="Zhai J."/>
            <person name="Zhou L."/>
            <person name="Zuber A."/>
            <person name="Denarie J."/>
            <person name="Dixon R.A."/>
            <person name="May G.D."/>
            <person name="Schwartz D.C."/>
            <person name="Rogers J."/>
            <person name="Quetier F."/>
            <person name="Town C.D."/>
            <person name="Roe B.A."/>
        </authorList>
    </citation>
    <scope>NUCLEOTIDE SEQUENCE [LARGE SCALE GENOMIC DNA]</scope>
    <source>
        <strain evidence="2">A17</strain>
        <strain evidence="4 5">cv. Jemalong A17</strain>
    </source>
</reference>
<dbReference type="Proteomes" id="UP000265566">
    <property type="component" value="Chromosome 6"/>
</dbReference>
<reference evidence="6" key="4">
    <citation type="journal article" date="2018" name="Nat. Plants">
        <title>Whole-genome landscape of Medicago truncatula symbiotic genes.</title>
        <authorList>
            <person name="Pecrix Y."/>
            <person name="Staton S.E."/>
            <person name="Sallet E."/>
            <person name="Lelandais-Briere C."/>
            <person name="Moreau S."/>
            <person name="Carrere S."/>
            <person name="Blein T."/>
            <person name="Jardinaud M.F."/>
            <person name="Latrasse D."/>
            <person name="Zouine M."/>
            <person name="Zahm M."/>
            <person name="Kreplak J."/>
            <person name="Mayjonade B."/>
            <person name="Satge C."/>
            <person name="Perez M."/>
            <person name="Cauet S."/>
            <person name="Marande W."/>
            <person name="Chantry-Darmon C."/>
            <person name="Lopez-Roques C."/>
            <person name="Bouchez O."/>
            <person name="Berard A."/>
            <person name="Debelle F."/>
            <person name="Munos S."/>
            <person name="Bendahmane A."/>
            <person name="Berges H."/>
            <person name="Niebel A."/>
            <person name="Buitink J."/>
            <person name="Frugier F."/>
            <person name="Benhamed M."/>
            <person name="Crespi M."/>
            <person name="Gouzy J."/>
            <person name="Gamas P."/>
        </authorList>
    </citation>
    <scope>NUCLEOTIDE SEQUENCE [LARGE SCALE GENOMIC DNA]</scope>
    <source>
        <strain evidence="6">cv. Jemalong A17</strain>
    </source>
</reference>
<evidence type="ECO:0000313" key="4">
    <source>
        <dbReference type="EnsemblPlants" id="KEH25765"/>
    </source>
</evidence>
<accession>A0A072UIY2</accession>
<dbReference type="Gramene" id="rna35302">
    <property type="protein sequence ID" value="RHN50946.1"/>
    <property type="gene ID" value="gene35302"/>
</dbReference>
<evidence type="ECO:0000313" key="5">
    <source>
        <dbReference type="Proteomes" id="UP000002051"/>
    </source>
</evidence>
<dbReference type="EMBL" id="PSQE01000006">
    <property type="protein sequence ID" value="RHN50946.1"/>
    <property type="molecule type" value="Genomic_DNA"/>
</dbReference>
<reference evidence="2 5" key="2">
    <citation type="journal article" date="2014" name="BMC Genomics">
        <title>An improved genome release (version Mt4.0) for the model legume Medicago truncatula.</title>
        <authorList>
            <person name="Tang H."/>
            <person name="Krishnakumar V."/>
            <person name="Bidwell S."/>
            <person name="Rosen B."/>
            <person name="Chan A."/>
            <person name="Zhou S."/>
            <person name="Gentzbittel L."/>
            <person name="Childs K.L."/>
            <person name="Yandell M."/>
            <person name="Gundlach H."/>
            <person name="Mayer K.F."/>
            <person name="Schwartz D.C."/>
            <person name="Town C.D."/>
        </authorList>
    </citation>
    <scope>GENOME REANNOTATION</scope>
    <source>
        <strain evidence="2">A17</strain>
        <strain evidence="4 5">cv. Jemalong A17</strain>
    </source>
</reference>
<name>A0A072UIY2_MEDTR</name>
<keyword evidence="1 2" id="KW-0812">Transmembrane</keyword>
<evidence type="ECO:0000256" key="1">
    <source>
        <dbReference type="SAM" id="Phobius"/>
    </source>
</evidence>
<organism evidence="2 5">
    <name type="scientific">Medicago truncatula</name>
    <name type="common">Barrel medic</name>
    <name type="synonym">Medicago tribuloides</name>
    <dbReference type="NCBI Taxonomy" id="3880"/>
    <lineage>
        <taxon>Eukaryota</taxon>
        <taxon>Viridiplantae</taxon>
        <taxon>Streptophyta</taxon>
        <taxon>Embryophyta</taxon>
        <taxon>Tracheophyta</taxon>
        <taxon>Spermatophyta</taxon>
        <taxon>Magnoliopsida</taxon>
        <taxon>eudicotyledons</taxon>
        <taxon>Gunneridae</taxon>
        <taxon>Pentapetalae</taxon>
        <taxon>rosids</taxon>
        <taxon>fabids</taxon>
        <taxon>Fabales</taxon>
        <taxon>Fabaceae</taxon>
        <taxon>Papilionoideae</taxon>
        <taxon>50 kb inversion clade</taxon>
        <taxon>NPAAA clade</taxon>
        <taxon>Hologalegina</taxon>
        <taxon>IRL clade</taxon>
        <taxon>Trifolieae</taxon>
        <taxon>Medicago</taxon>
    </lineage>
</organism>
<keyword evidence="1" id="KW-1133">Transmembrane helix</keyword>
<dbReference type="EMBL" id="CM001222">
    <property type="protein sequence ID" value="KEH25765.1"/>
    <property type="molecule type" value="Genomic_DNA"/>
</dbReference>
<keyword evidence="1" id="KW-0472">Membrane</keyword>
<sequence length="76" mass="8118">MCWGFELLRFWLVGGGLLLPCCIAACRWALGGVMRVGGVVCVVGLVFVVQLPCVCKVAGGFLVLFRPLVVLTQGYS</sequence>
<dbReference type="AlphaFoldDB" id="A0A072UIY2"/>